<feature type="compositionally biased region" description="Polar residues" evidence="1">
    <location>
        <begin position="452"/>
        <end position="492"/>
    </location>
</feature>
<accession>A0A1Z4MWT2</accession>
<feature type="region of interest" description="Disordered" evidence="1">
    <location>
        <begin position="398"/>
        <end position="417"/>
    </location>
</feature>
<sequence length="551" mass="61735">MSSGSSGRYQSRIFNFVHQQSRRLTEQLEHTIRYVQVATKWGVELILYPIYLLLQPDQSSERTLSSKEPPTRLQLEAETPPPSDTPIQNVLETVKNLPFTETTTTPSNSISTVKKPLVFLESLWLQFLPTSPSNNSTLSQSLTILENPVGSLNPLPEYQMVQGIATDVENRNLLLITTNNETLDILTPQEQAKLEELIISEVANYWRAWRLLETKKQANLLPEIERLLTKLTGGKPEEIPALSPGDIIEEVVVPEALPTAPKALAFLDKVVANWESNIVVPMQQRSQEIIQVAQTQFNIFLYGKEQLAARGQLTVPADSLENQTPNIPALITAAINYFFGIGSDKKLGNKELRNQLPGKKSPHLPTKFLKNNLVVNEVSTPDPWLTWDDLFGESETAVVQPAKPSAETNPALPANPSAIPAIPKNLVKSYQNFLQQPQKDAGLVQQKKTKRNLTSTQKKSSKVTASKRTSASISQPKTQTSRVSQKGEISQRQQINQVEAQPDWIETKATLIGYEKHILEQILEWLDTIMLWLEEIALNLISFLKGLLRIK</sequence>
<proteinExistence type="predicted"/>
<keyword evidence="3" id="KW-1185">Reference proteome</keyword>
<dbReference type="RefSeq" id="WP_096574915.1">
    <property type="nucleotide sequence ID" value="NZ_CAWNJS010000001.1"/>
</dbReference>
<dbReference type="AlphaFoldDB" id="A0A1Z4MWT2"/>
<feature type="region of interest" description="Disordered" evidence="1">
    <location>
        <begin position="438"/>
        <end position="492"/>
    </location>
</feature>
<name>A0A1Z4MWT2_9CYAN</name>
<gene>
    <name evidence="2" type="ORF">NIES37_18390</name>
</gene>
<evidence type="ECO:0000313" key="2">
    <source>
        <dbReference type="EMBL" id="BAY97891.1"/>
    </source>
</evidence>
<dbReference type="Proteomes" id="UP000218785">
    <property type="component" value="Chromosome"/>
</dbReference>
<reference evidence="2 3" key="1">
    <citation type="submission" date="2017-06" db="EMBL/GenBank/DDBJ databases">
        <title>Genome sequencing of cyanobaciteial culture collection at National Institute for Environmental Studies (NIES).</title>
        <authorList>
            <person name="Hirose Y."/>
            <person name="Shimura Y."/>
            <person name="Fujisawa T."/>
            <person name="Nakamura Y."/>
            <person name="Kawachi M."/>
        </authorList>
    </citation>
    <scope>NUCLEOTIDE SEQUENCE [LARGE SCALE GENOMIC DNA]</scope>
    <source>
        <strain evidence="2 3">NIES-37</strain>
    </source>
</reference>
<dbReference type="KEGG" id="ttq:NIES37_18390"/>
<feature type="region of interest" description="Disordered" evidence="1">
    <location>
        <begin position="60"/>
        <end position="88"/>
    </location>
</feature>
<dbReference type="EMBL" id="AP018248">
    <property type="protein sequence ID" value="BAY97891.1"/>
    <property type="molecule type" value="Genomic_DNA"/>
</dbReference>
<protein>
    <submittedName>
        <fullName evidence="2">Uncharacterized protein</fullName>
    </submittedName>
</protein>
<organism evidence="2 3">
    <name type="scientific">Tolypothrix tenuis PCC 7101</name>
    <dbReference type="NCBI Taxonomy" id="231146"/>
    <lineage>
        <taxon>Bacteria</taxon>
        <taxon>Bacillati</taxon>
        <taxon>Cyanobacteriota</taxon>
        <taxon>Cyanophyceae</taxon>
        <taxon>Nostocales</taxon>
        <taxon>Tolypothrichaceae</taxon>
        <taxon>Tolypothrix</taxon>
    </lineage>
</organism>
<evidence type="ECO:0000313" key="3">
    <source>
        <dbReference type="Proteomes" id="UP000218785"/>
    </source>
</evidence>
<evidence type="ECO:0000256" key="1">
    <source>
        <dbReference type="SAM" id="MobiDB-lite"/>
    </source>
</evidence>